<keyword evidence="1" id="KW-0812">Transmembrane</keyword>
<proteinExistence type="predicted"/>
<dbReference type="Proteomes" id="UP000054937">
    <property type="component" value="Unassembled WGS sequence"/>
</dbReference>
<protein>
    <submittedName>
        <fullName evidence="2">Uncharacterized protein</fullName>
    </submittedName>
</protein>
<keyword evidence="3" id="KW-1185">Reference proteome</keyword>
<accession>A0A0V0Q7Q8</accession>
<organism evidence="2 3">
    <name type="scientific">Pseudocohnilembus persalinus</name>
    <name type="common">Ciliate</name>
    <dbReference type="NCBI Taxonomy" id="266149"/>
    <lineage>
        <taxon>Eukaryota</taxon>
        <taxon>Sar</taxon>
        <taxon>Alveolata</taxon>
        <taxon>Ciliophora</taxon>
        <taxon>Intramacronucleata</taxon>
        <taxon>Oligohymenophorea</taxon>
        <taxon>Scuticociliatia</taxon>
        <taxon>Philasterida</taxon>
        <taxon>Pseudocohnilembidae</taxon>
        <taxon>Pseudocohnilembus</taxon>
    </lineage>
</organism>
<dbReference type="InParanoid" id="A0A0V0Q7Q8"/>
<evidence type="ECO:0000256" key="1">
    <source>
        <dbReference type="SAM" id="Phobius"/>
    </source>
</evidence>
<gene>
    <name evidence="2" type="ORF">PPERSA_02165</name>
</gene>
<name>A0A0V0Q7Q8_PSEPJ</name>
<keyword evidence="1" id="KW-0472">Membrane</keyword>
<evidence type="ECO:0000313" key="2">
    <source>
        <dbReference type="EMBL" id="KRW98187.1"/>
    </source>
</evidence>
<dbReference type="AlphaFoldDB" id="A0A0V0Q7Q8"/>
<feature type="transmembrane region" description="Helical" evidence="1">
    <location>
        <begin position="122"/>
        <end position="139"/>
    </location>
</feature>
<keyword evidence="1" id="KW-1133">Transmembrane helix</keyword>
<sequence length="263" mass="31034">MYLYNKDNLVRRWNIVSGQNLGFSNLRSDGASDGIMALVIYSYSSLAQRSFVFPQRLYLSALLLFPLYFLEDFSNYFYPKKDLTESHTNKPHFGGCLFGLSYYLVSQMVNGTLLSGLDKRKLSLINLSLIVYVVWYWYLNEIEYAGLRQVENLSKSKYDVIINIQDFYLSYIFQKFEDRNIIGLDLKKLKNTIKDQTHFSQSQIQYGDQIFVQLKEIVQNVQQEKDKQYIISSLRQNNQLQYIPLKEAKLQRQKTYLQKSLLF</sequence>
<evidence type="ECO:0000313" key="3">
    <source>
        <dbReference type="Proteomes" id="UP000054937"/>
    </source>
</evidence>
<feature type="transmembrane region" description="Helical" evidence="1">
    <location>
        <begin position="91"/>
        <end position="110"/>
    </location>
</feature>
<comment type="caution">
    <text evidence="2">The sequence shown here is derived from an EMBL/GenBank/DDBJ whole genome shotgun (WGS) entry which is preliminary data.</text>
</comment>
<reference evidence="2 3" key="1">
    <citation type="journal article" date="2015" name="Sci. Rep.">
        <title>Genome of the facultative scuticociliatosis pathogen Pseudocohnilembus persalinus provides insight into its virulence through horizontal gene transfer.</title>
        <authorList>
            <person name="Xiong J."/>
            <person name="Wang G."/>
            <person name="Cheng J."/>
            <person name="Tian M."/>
            <person name="Pan X."/>
            <person name="Warren A."/>
            <person name="Jiang C."/>
            <person name="Yuan D."/>
            <person name="Miao W."/>
        </authorList>
    </citation>
    <scope>NUCLEOTIDE SEQUENCE [LARGE SCALE GENOMIC DNA]</scope>
    <source>
        <strain evidence="2">36N120E</strain>
    </source>
</reference>
<dbReference type="EMBL" id="LDAU01000267">
    <property type="protein sequence ID" value="KRW98187.1"/>
    <property type="molecule type" value="Genomic_DNA"/>
</dbReference>
<feature type="transmembrane region" description="Helical" evidence="1">
    <location>
        <begin position="51"/>
        <end position="70"/>
    </location>
</feature>